<keyword evidence="6 9" id="KW-0543">Viral nucleoprotein</keyword>
<name>A0A1W6AWK3_9RHAB</name>
<keyword evidence="4 9" id="KW-0946">Virion</keyword>
<keyword evidence="9" id="KW-1035">Host cytoplasm</keyword>
<keyword evidence="7 9" id="KW-0687">Ribonucleoprotein</keyword>
<keyword evidence="3 9" id="KW-0167">Capsid protein</keyword>
<proteinExistence type="inferred from homology"/>
<evidence type="ECO:0000256" key="10">
    <source>
        <dbReference type="SAM" id="MobiDB-lite"/>
    </source>
</evidence>
<sequence>MARYADVDYTSVLDIYSDTPEESQVASSAPTPVTYSREAAVAKPIVTLEAPPDTHADVITLFQTIMDHANSRMTKKDLLVIMSLGFCLTPPGCEGPSMWSVAQGAVVQPLSMPGITAVYDSRAAAASSTMNIDPDEGDQAEDSQAPPDDEDAASQCRAISYICLSLMRLAVKRVETFMKGTPQLVTAYHILMGDHSPFLASFNYSRGLCSNISSLFNQCDDMKRTLAHHCAVADESHHNNRTVHGPLRFLILQHMDLNGMVPYGMYVDMKRGLPLLKPGTILTWLHDAQVASTLMLISKINKDHDRTDKADRFWRYCRCIDPGFFIELQQSRCYILIARMADILVRGGCVNVTEYSDPKKAESIKDKANILANAERFGIEFMAAYNALSGTSEGAGPVARALASAAVGQPTRRILVPRNPRPQPTVNVTSNPPPQRVGALDSMIQDQS</sequence>
<evidence type="ECO:0000256" key="7">
    <source>
        <dbReference type="ARBA" id="ARBA00023274"/>
    </source>
</evidence>
<reference evidence="11 12" key="1">
    <citation type="submission" date="2017-03" db="EMBL/GenBank/DDBJ databases">
        <title>Molecular characterization of Citrus chlorotic spot virus, a new dichorhavirus associated with citrus leprosis symptoms.</title>
        <authorList>
            <person name="Chabi-Jesus C."/>
            <person name="Ramos-Gonzalez P.L."/>
            <person name="Guerra-Peraza O."/>
            <person name="Tassi A."/>
            <person name="Kitajima E.W."/>
            <person name="Harakava R."/>
            <person name="Beserra E."/>
            <person name="Freitas-Astua J."/>
        </authorList>
    </citation>
    <scope>NUCLEOTIDE SEQUENCE [LARGE SCALE GENOMIC DNA]</scope>
    <source>
        <strain evidence="11 12">Trs1</strain>
    </source>
</reference>
<dbReference type="Proteomes" id="UP000297086">
    <property type="component" value="Genome"/>
</dbReference>
<organism evidence="11 12">
    <name type="scientific">Citrus chlorotic spot virus</name>
    <dbReference type="NCBI Taxonomy" id="1980624"/>
    <lineage>
        <taxon>Viruses</taxon>
        <taxon>Riboviria</taxon>
        <taxon>Orthornavirae</taxon>
        <taxon>Negarnaviricota</taxon>
        <taxon>Haploviricotina</taxon>
        <taxon>Monjiviricetes</taxon>
        <taxon>Mononegavirales</taxon>
        <taxon>Rhabdoviridae</taxon>
        <taxon>Betarhabdovirinae</taxon>
        <taxon>Dichorhavirus</taxon>
        <taxon>Dichorhavirus citri</taxon>
    </lineage>
</organism>
<comment type="subcellular location">
    <subcellularLocation>
        <location evidence="9">Virion</location>
    </subcellularLocation>
    <subcellularLocation>
        <location evidence="9">Host cytoplasm</location>
    </subcellularLocation>
</comment>
<evidence type="ECO:0000256" key="4">
    <source>
        <dbReference type="ARBA" id="ARBA00022844"/>
    </source>
</evidence>
<evidence type="ECO:0000313" key="12">
    <source>
        <dbReference type="Proteomes" id="UP000297086"/>
    </source>
</evidence>
<comment type="subunit">
    <text evidence="9">Homomultimerizes to form the nucleocapsid. Binds to viral genomic RNA.</text>
</comment>
<evidence type="ECO:0000256" key="2">
    <source>
        <dbReference type="ARBA" id="ARBA00022497"/>
    </source>
</evidence>
<dbReference type="Pfam" id="PF03216">
    <property type="entry name" value="Rhabdo_ncap_2"/>
    <property type="match status" value="1"/>
</dbReference>
<evidence type="ECO:0000313" key="11">
    <source>
        <dbReference type="EMBL" id="ARJ35799.1"/>
    </source>
</evidence>
<evidence type="ECO:0000256" key="6">
    <source>
        <dbReference type="ARBA" id="ARBA00023086"/>
    </source>
</evidence>
<accession>A0A1W6AWK3</accession>
<keyword evidence="12" id="KW-1185">Reference proteome</keyword>
<dbReference type="KEGG" id="vg:65246832"/>
<comment type="function">
    <text evidence="9">Encapsidates the genome, protecting it from nucleases. The encapsidated genomic RNA is termed the nucleocapsid (NC) and serves as template for viral transcription and replication.</text>
</comment>
<dbReference type="GeneID" id="65246832"/>
<feature type="region of interest" description="Disordered" evidence="10">
    <location>
        <begin position="415"/>
        <end position="448"/>
    </location>
</feature>
<keyword evidence="5 9" id="KW-0694">RNA-binding</keyword>
<gene>
    <name evidence="11" type="primary">ORF1</name>
</gene>
<dbReference type="GO" id="GO:0030430">
    <property type="term" value="C:host cell cytoplasm"/>
    <property type="evidence" value="ECO:0007669"/>
    <property type="project" value="UniProtKB-SubCell"/>
</dbReference>
<feature type="compositionally biased region" description="Acidic residues" evidence="10">
    <location>
        <begin position="133"/>
        <end position="151"/>
    </location>
</feature>
<evidence type="ECO:0000256" key="1">
    <source>
        <dbReference type="ARBA" id="ARBA00014389"/>
    </source>
</evidence>
<protein>
    <recommendedName>
        <fullName evidence="1 9">Nucleoprotein</fullName>
        <shortName evidence="9">NP</shortName>
        <shortName evidence="9">Protein N</shortName>
    </recommendedName>
    <alternativeName>
        <fullName evidence="8 9">Nucleocapsid protein</fullName>
    </alternativeName>
</protein>
<dbReference type="GO" id="GO:1990904">
    <property type="term" value="C:ribonucleoprotein complex"/>
    <property type="evidence" value="ECO:0007669"/>
    <property type="project" value="UniProtKB-UniRule"/>
</dbReference>
<feature type="region of interest" description="Disordered" evidence="10">
    <location>
        <begin position="128"/>
        <end position="151"/>
    </location>
</feature>
<keyword evidence="2 9" id="KW-1139">Helical capsid protein</keyword>
<dbReference type="GO" id="GO:0003723">
    <property type="term" value="F:RNA binding"/>
    <property type="evidence" value="ECO:0007669"/>
    <property type="project" value="UniProtKB-UniRule"/>
</dbReference>
<evidence type="ECO:0000256" key="3">
    <source>
        <dbReference type="ARBA" id="ARBA00022561"/>
    </source>
</evidence>
<dbReference type="GO" id="GO:0019029">
    <property type="term" value="C:helical viral capsid"/>
    <property type="evidence" value="ECO:0007669"/>
    <property type="project" value="UniProtKB-UniRule"/>
</dbReference>
<dbReference type="GO" id="GO:0019013">
    <property type="term" value="C:viral nucleocapsid"/>
    <property type="evidence" value="ECO:0007669"/>
    <property type="project" value="UniProtKB-UniRule"/>
</dbReference>
<dbReference type="RefSeq" id="YP_010085095.1">
    <property type="nucleotide sequence ID" value="NC_055208.1"/>
</dbReference>
<evidence type="ECO:0000256" key="9">
    <source>
        <dbReference type="RuleBase" id="RU369108"/>
    </source>
</evidence>
<evidence type="ECO:0000256" key="5">
    <source>
        <dbReference type="ARBA" id="ARBA00022884"/>
    </source>
</evidence>
<comment type="similarity">
    <text evidence="9">Belongs to the nucleorhabdovirus nucleocapsid protein family.</text>
</comment>
<dbReference type="InterPro" id="IPR004902">
    <property type="entry name" value="Rhabdo_ncap_2"/>
</dbReference>
<dbReference type="EMBL" id="KY700685">
    <property type="protein sequence ID" value="ARJ35799.1"/>
    <property type="molecule type" value="Viral_cRNA"/>
</dbReference>
<evidence type="ECO:0000256" key="8">
    <source>
        <dbReference type="ARBA" id="ARBA00033344"/>
    </source>
</evidence>